<evidence type="ECO:0000313" key="2">
    <source>
        <dbReference type="Proteomes" id="UP000050482"/>
    </source>
</evidence>
<dbReference type="Proteomes" id="UP000050482">
    <property type="component" value="Unassembled WGS sequence"/>
</dbReference>
<organism evidence="1 2">
    <name type="scientific">Alicyclobacillus ferrooxydans</name>
    <dbReference type="NCBI Taxonomy" id="471514"/>
    <lineage>
        <taxon>Bacteria</taxon>
        <taxon>Bacillati</taxon>
        <taxon>Bacillota</taxon>
        <taxon>Bacilli</taxon>
        <taxon>Bacillales</taxon>
        <taxon>Alicyclobacillaceae</taxon>
        <taxon>Alicyclobacillus</taxon>
    </lineage>
</organism>
<dbReference type="PATRIC" id="fig|471514.4.peg.1984"/>
<dbReference type="STRING" id="471514.AN477_10910"/>
<gene>
    <name evidence="1" type="ORF">AN477_10910</name>
</gene>
<reference evidence="1 2" key="1">
    <citation type="submission" date="2015-09" db="EMBL/GenBank/DDBJ databases">
        <title>Draft genome sequence of Alicyclobacillus ferrooxydans DSM 22381.</title>
        <authorList>
            <person name="Hemp J."/>
        </authorList>
    </citation>
    <scope>NUCLEOTIDE SEQUENCE [LARGE SCALE GENOMIC DNA]</scope>
    <source>
        <strain evidence="1 2">TC-34</strain>
    </source>
</reference>
<dbReference type="EMBL" id="LJCO01000046">
    <property type="protein sequence ID" value="KPV43676.1"/>
    <property type="molecule type" value="Genomic_DNA"/>
</dbReference>
<dbReference type="RefSeq" id="WP_054969196.1">
    <property type="nucleotide sequence ID" value="NZ_LJCO01000046.1"/>
</dbReference>
<keyword evidence="2" id="KW-1185">Reference proteome</keyword>
<protein>
    <submittedName>
        <fullName evidence="1">Uncharacterized protein</fullName>
    </submittedName>
</protein>
<sequence>MRVDGDLDQLWDWCLRRVTVLDFVPQGGSSKHTGYLIHRTDGASHPDPDAPGWFWSAYPVLSPYYPVPSVSPEWIDAWSMQDFQGFWW</sequence>
<comment type="caution">
    <text evidence="1">The sequence shown here is derived from an EMBL/GenBank/DDBJ whole genome shotgun (WGS) entry which is preliminary data.</text>
</comment>
<accession>A0A0P9CD72</accession>
<name>A0A0P9CD72_9BACL</name>
<evidence type="ECO:0000313" key="1">
    <source>
        <dbReference type="EMBL" id="KPV43676.1"/>
    </source>
</evidence>
<proteinExistence type="predicted"/>
<dbReference type="AlphaFoldDB" id="A0A0P9CD72"/>